<dbReference type="InterPro" id="IPR017853">
    <property type="entry name" value="GH"/>
</dbReference>
<dbReference type="PROSITE" id="PS01095">
    <property type="entry name" value="GH18_1"/>
    <property type="match status" value="1"/>
</dbReference>
<dbReference type="PANTHER" id="PTHR11177:SF397">
    <property type="entry name" value="CHITINASE"/>
    <property type="match status" value="1"/>
</dbReference>
<dbReference type="InterPro" id="IPR001223">
    <property type="entry name" value="Glyco_hydro18_cat"/>
</dbReference>
<evidence type="ECO:0000256" key="3">
    <source>
        <dbReference type="ARBA" id="ARBA00012729"/>
    </source>
</evidence>
<keyword evidence="5" id="KW-0146">Chitin degradation</keyword>
<dbReference type="GO" id="GO:0008843">
    <property type="term" value="F:endochitinase activity"/>
    <property type="evidence" value="ECO:0007669"/>
    <property type="project" value="UniProtKB-EC"/>
</dbReference>
<dbReference type="Gene3D" id="3.10.50.10">
    <property type="match status" value="1"/>
</dbReference>
<evidence type="ECO:0000256" key="6">
    <source>
        <dbReference type="ARBA" id="ARBA00023277"/>
    </source>
</evidence>
<dbReference type="Gene3D" id="3.20.20.80">
    <property type="entry name" value="Glycosidases"/>
    <property type="match status" value="1"/>
</dbReference>
<feature type="domain" description="GH18" evidence="10">
    <location>
        <begin position="1"/>
        <end position="313"/>
    </location>
</feature>
<evidence type="ECO:0000259" key="10">
    <source>
        <dbReference type="PROSITE" id="PS51910"/>
    </source>
</evidence>
<dbReference type="SUPFAM" id="SSF51445">
    <property type="entry name" value="(Trans)glycosidases"/>
    <property type="match status" value="1"/>
</dbReference>
<evidence type="ECO:0000256" key="4">
    <source>
        <dbReference type="ARBA" id="ARBA00022801"/>
    </source>
</evidence>
<dbReference type="InterPro" id="IPR029070">
    <property type="entry name" value="Chitinase_insertion_sf"/>
</dbReference>
<sequence length="860" mass="95603">MGMNINQILVESLTHLNYAFGYITPETYKIGVMPGVDASTFSDFTALKSKNSDLKTFITHLLAFMRHYGFDGVDFDWEYPGATDRQPNELNSAEDGANYILLMQDIQAAFDLQPESLVLSFTAPTSYWYLRWFDIGKMAEAADYINFMTYDLHGVWDSNNPIGNQVLAHTNLTEIKEALELLWRNNVPPAKVNIGLAFYSRTFQLSDKTCTTPGCPFKGGAIAGACTQNSGTLSYSEITDVLASQNITPVYDEKAGIKYFTWNQDQWASYDDEETFQQKIEFANEQGLGGLLIWSVDQDDRNLDALRGVLYPDDVKAENDIGDNISYWENQQPGACETTSCGGSCSPGTIEITTVTCPSGGKKPQKLCCPIASAPDPRRQFYCCPIPEVADGAGINYGWKDKCSDDQTILTFAGTFLEDIAPIAGLAGLFGPDLEDALDQLDIDNEKQYCCGKEEATNWKDCYWAVNFTYQGTTGKFLNSCDDNHCNTGIEVELTTSYFGEGETCAPMYERQRAFCCTPASGRSLFLPVPLEYLFPNPPSSNIADPVFNLEVDDTWGTGNAEGEDEPNNASFGFVVITAPDEVSVSLDKRDGAPWEVFDCLDSESEGEHTVRVICTDSSPGSRCRDIHLGDGVPGTILQMPAGCGPGKYAVAKAMDLSPVQDLPHHLARRSDLSGAPVYDLKFDYDFRRVPRTYGDSQMRIDFSNEEGYWDAVVDRPGQTKKKKRDLEEVRKNQKRWLEEEWREAYHKGGLSRHELHRRWFGSDVIAWLANLVGVGQAEATVELNHHVDETLQIILMDEQYGPCPFGVTQVQANIRATLEANVQVDTSFGITIIVTLGSPLDLSNSYLYFKNKGKVTAQF</sequence>
<dbReference type="eggNOG" id="KOG2806">
    <property type="taxonomic scope" value="Eukaryota"/>
</dbReference>
<dbReference type="AlphaFoldDB" id="A0A093VHM6"/>
<keyword evidence="4 9" id="KW-0378">Hydrolase</keyword>
<comment type="catalytic activity">
    <reaction evidence="1">
        <text>Random endo-hydrolysis of N-acetyl-beta-D-glucosaminide (1-&gt;4)-beta-linkages in chitin and chitodextrins.</text>
        <dbReference type="EC" id="3.2.1.14"/>
    </reaction>
</comment>
<evidence type="ECO:0000256" key="8">
    <source>
        <dbReference type="ARBA" id="ARBA00023326"/>
    </source>
</evidence>
<comment type="caution">
    <text evidence="11">The sequence shown here is derived from an EMBL/GenBank/DDBJ whole genome shotgun (WGS) entry which is preliminary data.</text>
</comment>
<comment type="similarity">
    <text evidence="2">Belongs to the glycosyl hydrolase 18 family. Chitinase class V subfamily.</text>
</comment>
<evidence type="ECO:0000256" key="9">
    <source>
        <dbReference type="RuleBase" id="RU000489"/>
    </source>
</evidence>
<evidence type="ECO:0000256" key="5">
    <source>
        <dbReference type="ARBA" id="ARBA00023024"/>
    </source>
</evidence>
<gene>
    <name evidence="11" type="ORF">GQ26_0043540</name>
</gene>
<organism evidence="11">
    <name type="scientific">Talaromyces marneffei PM1</name>
    <dbReference type="NCBI Taxonomy" id="1077442"/>
    <lineage>
        <taxon>Eukaryota</taxon>
        <taxon>Fungi</taxon>
        <taxon>Dikarya</taxon>
        <taxon>Ascomycota</taxon>
        <taxon>Pezizomycotina</taxon>
        <taxon>Eurotiomycetes</taxon>
        <taxon>Eurotiomycetidae</taxon>
        <taxon>Eurotiales</taxon>
        <taxon>Trichocomaceae</taxon>
        <taxon>Talaromyces</taxon>
        <taxon>Talaromyces sect. Talaromyces</taxon>
    </lineage>
</organism>
<dbReference type="SUPFAM" id="SSF54556">
    <property type="entry name" value="Chitinase insertion domain"/>
    <property type="match status" value="1"/>
</dbReference>
<dbReference type="GO" id="GO:0008061">
    <property type="term" value="F:chitin binding"/>
    <property type="evidence" value="ECO:0007669"/>
    <property type="project" value="InterPro"/>
</dbReference>
<dbReference type="EMBL" id="JPOX01000004">
    <property type="protein sequence ID" value="KFX52022.1"/>
    <property type="molecule type" value="Genomic_DNA"/>
</dbReference>
<dbReference type="PROSITE" id="PS51910">
    <property type="entry name" value="GH18_2"/>
    <property type="match status" value="1"/>
</dbReference>
<evidence type="ECO:0000313" key="11">
    <source>
        <dbReference type="EMBL" id="KFX52022.1"/>
    </source>
</evidence>
<dbReference type="EC" id="3.2.1.14" evidence="3"/>
<dbReference type="InterPro" id="IPR011583">
    <property type="entry name" value="Chitinase_II/V-like_cat"/>
</dbReference>
<protein>
    <recommendedName>
        <fullName evidence="3">chitinase</fullName>
        <ecNumber evidence="3">3.2.1.14</ecNumber>
    </recommendedName>
</protein>
<reference evidence="11" key="2">
    <citation type="journal article" date="2014" name="PLoS Genet.">
        <title>Signature gene expression reveals novel clues to the molecular mechanisms of dimorphic transition in Penicillium marneffei.</title>
        <authorList>
            <person name="Yang E."/>
            <person name="Wang G."/>
            <person name="Cai J."/>
            <person name="Woo P.C."/>
            <person name="Lau S.K."/>
            <person name="Yuen K.-Y."/>
            <person name="Chow W.-N."/>
            <person name="Lin X."/>
        </authorList>
    </citation>
    <scope>NUCLEOTIDE SEQUENCE</scope>
    <source>
        <strain evidence="11">PM1</strain>
    </source>
</reference>
<keyword evidence="6" id="KW-0119">Carbohydrate metabolism</keyword>
<accession>A0A093VHM6</accession>
<evidence type="ECO:0000256" key="1">
    <source>
        <dbReference type="ARBA" id="ARBA00000822"/>
    </source>
</evidence>
<proteinExistence type="inferred from homology"/>
<evidence type="ECO:0000256" key="2">
    <source>
        <dbReference type="ARBA" id="ARBA00008682"/>
    </source>
</evidence>
<keyword evidence="8" id="KW-0624">Polysaccharide degradation</keyword>
<evidence type="ECO:0000256" key="7">
    <source>
        <dbReference type="ARBA" id="ARBA00023295"/>
    </source>
</evidence>
<name>A0A093VHM6_TALMA</name>
<dbReference type="SMART" id="SM00636">
    <property type="entry name" value="Glyco_18"/>
    <property type="match status" value="1"/>
</dbReference>
<dbReference type="InterPro" id="IPR050314">
    <property type="entry name" value="Glycosyl_Hydrlase_18"/>
</dbReference>
<keyword evidence="7 9" id="KW-0326">Glycosidase</keyword>
<dbReference type="PANTHER" id="PTHR11177">
    <property type="entry name" value="CHITINASE"/>
    <property type="match status" value="1"/>
</dbReference>
<dbReference type="HOGENOM" id="CLU_001837_4_0_1"/>
<dbReference type="GO" id="GO:0000272">
    <property type="term" value="P:polysaccharide catabolic process"/>
    <property type="evidence" value="ECO:0007669"/>
    <property type="project" value="UniProtKB-KW"/>
</dbReference>
<dbReference type="InterPro" id="IPR001579">
    <property type="entry name" value="Glyco_hydro_18_chit_AS"/>
</dbReference>
<dbReference type="Pfam" id="PF00704">
    <property type="entry name" value="Glyco_hydro_18"/>
    <property type="match status" value="1"/>
</dbReference>
<reference key="1">
    <citation type="journal article" date="2014" name="PLoS Genet.">
        <title>Signature Gene Expression Reveals Novel Clues to the Molecular Mechanisms of Dimorphic Transition in Penicillium marneffei.</title>
        <authorList>
            <person name="Yang E."/>
            <person name="Wang G."/>
            <person name="Cai J."/>
            <person name="Woo P.C."/>
            <person name="Lau S.K."/>
            <person name="Yuen K.-Y."/>
            <person name="Chow W.-N."/>
            <person name="Lin X."/>
        </authorList>
    </citation>
    <scope>NUCLEOTIDE SEQUENCE [LARGE SCALE GENOMIC DNA]</scope>
    <source>
        <strain>PM1</strain>
    </source>
</reference>
<dbReference type="GO" id="GO:0006032">
    <property type="term" value="P:chitin catabolic process"/>
    <property type="evidence" value="ECO:0007669"/>
    <property type="project" value="UniProtKB-KW"/>
</dbReference>